<sequence length="105" mass="11201">MKFITWLKSLFNREKEKMSDQSVVQPEAAQPAAAQSVANEAAQPADTGSLNSGSGAQVADTTSTSSPLEQAKAKFDAFVEFVEHGLEVLGEEAEADLVALKDKFL</sequence>
<reference evidence="2 3" key="1">
    <citation type="submission" date="2014-05" db="EMBL/GenBank/DDBJ databases">
        <title>ATOL: Assembling a taxonomically balanced genome-scale reconstruction of the evolutionary history of the Enterobacteriaceae.</title>
        <authorList>
            <person name="Plunkett G.III."/>
            <person name="Neeno-Eckwall E.C."/>
            <person name="Glasner J.D."/>
            <person name="Perna N.T."/>
        </authorList>
    </citation>
    <scope>NUCLEOTIDE SEQUENCE [LARGE SCALE GENOMIC DNA]</scope>
    <source>
        <strain evidence="2 3">ATCC 33301</strain>
    </source>
</reference>
<dbReference type="eggNOG" id="ENOG503237F">
    <property type="taxonomic scope" value="Bacteria"/>
</dbReference>
<proteinExistence type="predicted"/>
<dbReference type="Proteomes" id="UP000028602">
    <property type="component" value="Unassembled WGS sequence"/>
</dbReference>
<feature type="compositionally biased region" description="Low complexity" evidence="1">
    <location>
        <begin position="21"/>
        <end position="45"/>
    </location>
</feature>
<gene>
    <name evidence="2" type="ORF">GTPT_1618</name>
</gene>
<evidence type="ECO:0000313" key="2">
    <source>
        <dbReference type="EMBL" id="KFD19687.1"/>
    </source>
</evidence>
<keyword evidence="3" id="KW-1185">Reference proteome</keyword>
<evidence type="ECO:0000256" key="1">
    <source>
        <dbReference type="SAM" id="MobiDB-lite"/>
    </source>
</evidence>
<accession>A0A085JGU1</accession>
<dbReference type="EMBL" id="JMPR01000028">
    <property type="protein sequence ID" value="KFD19687.1"/>
    <property type="molecule type" value="Genomic_DNA"/>
</dbReference>
<dbReference type="RefSeq" id="WP_241964836.1">
    <property type="nucleotide sequence ID" value="NZ_JMPR01000028.1"/>
</dbReference>
<protein>
    <submittedName>
        <fullName evidence="2">Uncharacterized protein</fullName>
    </submittedName>
</protein>
<organism evidence="2 3">
    <name type="scientific">Tatumella ptyseos ATCC 33301</name>
    <dbReference type="NCBI Taxonomy" id="1005995"/>
    <lineage>
        <taxon>Bacteria</taxon>
        <taxon>Pseudomonadati</taxon>
        <taxon>Pseudomonadota</taxon>
        <taxon>Gammaproteobacteria</taxon>
        <taxon>Enterobacterales</taxon>
        <taxon>Erwiniaceae</taxon>
        <taxon>Tatumella</taxon>
    </lineage>
</organism>
<evidence type="ECO:0000313" key="3">
    <source>
        <dbReference type="Proteomes" id="UP000028602"/>
    </source>
</evidence>
<dbReference type="AlphaFoldDB" id="A0A085JGU1"/>
<feature type="compositionally biased region" description="Polar residues" evidence="1">
    <location>
        <begin position="46"/>
        <end position="66"/>
    </location>
</feature>
<comment type="caution">
    <text evidence="2">The sequence shown here is derived from an EMBL/GenBank/DDBJ whole genome shotgun (WGS) entry which is preliminary data.</text>
</comment>
<name>A0A085JGU1_9GAMM</name>
<feature type="region of interest" description="Disordered" evidence="1">
    <location>
        <begin position="17"/>
        <end position="66"/>
    </location>
</feature>